<dbReference type="PANTHER" id="PTHR23523">
    <property type="match status" value="1"/>
</dbReference>
<name>A0A4R6S8U8_9MICO</name>
<accession>A0A4R6S8U8</accession>
<feature type="transmembrane region" description="Helical" evidence="1">
    <location>
        <begin position="375"/>
        <end position="394"/>
    </location>
</feature>
<feature type="transmembrane region" description="Helical" evidence="1">
    <location>
        <begin position="109"/>
        <end position="126"/>
    </location>
</feature>
<dbReference type="GO" id="GO:0022857">
    <property type="term" value="F:transmembrane transporter activity"/>
    <property type="evidence" value="ECO:0007669"/>
    <property type="project" value="InterPro"/>
</dbReference>
<feature type="transmembrane region" description="Helical" evidence="1">
    <location>
        <begin position="74"/>
        <end position="97"/>
    </location>
</feature>
<keyword evidence="1" id="KW-0472">Membrane</keyword>
<keyword evidence="1" id="KW-1133">Transmembrane helix</keyword>
<feature type="transmembrane region" description="Helical" evidence="1">
    <location>
        <begin position="166"/>
        <end position="190"/>
    </location>
</feature>
<evidence type="ECO:0000313" key="2">
    <source>
        <dbReference type="EMBL" id="TDP95863.1"/>
    </source>
</evidence>
<feature type="transmembrane region" description="Helical" evidence="1">
    <location>
        <begin position="252"/>
        <end position="274"/>
    </location>
</feature>
<protein>
    <submittedName>
        <fullName evidence="2">CP family cyanate transporter-like MFS transporter</fullName>
    </submittedName>
</protein>
<dbReference type="EMBL" id="SNYA01000001">
    <property type="protein sequence ID" value="TDP95863.1"/>
    <property type="molecule type" value="Genomic_DNA"/>
</dbReference>
<gene>
    <name evidence="2" type="ORF">EDF62_0557</name>
</gene>
<feature type="transmembrane region" description="Helical" evidence="1">
    <location>
        <begin position="132"/>
        <end position="154"/>
    </location>
</feature>
<keyword evidence="3" id="KW-1185">Reference proteome</keyword>
<dbReference type="InterPro" id="IPR011701">
    <property type="entry name" value="MFS"/>
</dbReference>
<feature type="transmembrane region" description="Helical" evidence="1">
    <location>
        <begin position="36"/>
        <end position="54"/>
    </location>
</feature>
<dbReference type="InterPro" id="IPR036259">
    <property type="entry name" value="MFS_trans_sf"/>
</dbReference>
<dbReference type="Pfam" id="PF07690">
    <property type="entry name" value="MFS_1"/>
    <property type="match status" value="1"/>
</dbReference>
<feature type="transmembrane region" description="Helical" evidence="1">
    <location>
        <begin position="400"/>
        <end position="422"/>
    </location>
</feature>
<feature type="transmembrane region" description="Helical" evidence="1">
    <location>
        <begin position="286"/>
        <end position="306"/>
    </location>
</feature>
<dbReference type="Gene3D" id="1.20.1250.20">
    <property type="entry name" value="MFS general substrate transporter like domains"/>
    <property type="match status" value="2"/>
</dbReference>
<evidence type="ECO:0000313" key="3">
    <source>
        <dbReference type="Proteomes" id="UP000295601"/>
    </source>
</evidence>
<feature type="transmembrane region" description="Helical" evidence="1">
    <location>
        <begin position="318"/>
        <end position="337"/>
    </location>
</feature>
<organism evidence="2 3">
    <name type="scientific">Leucobacter luti</name>
    <dbReference type="NCBI Taxonomy" id="340320"/>
    <lineage>
        <taxon>Bacteria</taxon>
        <taxon>Bacillati</taxon>
        <taxon>Actinomycetota</taxon>
        <taxon>Actinomycetes</taxon>
        <taxon>Micrococcales</taxon>
        <taxon>Microbacteriaceae</taxon>
        <taxon>Leucobacter</taxon>
    </lineage>
</organism>
<sequence length="442" mass="44807">MFGRVTSLGWRARRKDRGEVVNARNRSGLAARERSALGRAAPLLVALLLVALNLRLGITSASALLTALTETGALSAFAVVLVPAIPTAVFAIAGISTARLALRYGAEKVVLGGMIALTGGLAVRAIPDPWVVVIGTIVATGGLAMVNILLPAVVRAHFGQRIGPVTTAYTTLMSVGAATAAAVAVPLANWAGSPSVGLALWAIPALIAVVVWAIAMPKGGPSAGAGEPELTASGTVMLPGTRRPLPAGTGLLAAYFALQALLSYVAMGWLPTIASDAGIPPERSGMLLGITMAVGVPATVLVVPLARGIGRMRIGFTLVAAASVAGLTGLLVAPAALPELWAALIGIGMCAFPLVLALIAGFGANAAESARVSTLVQSLGYSIATLGPLGAGALRQATDSWSVVLTVLVGSVILQGTIGVLLTQVLKRRRAEQREERSPQQL</sequence>
<feature type="transmembrane region" description="Helical" evidence="1">
    <location>
        <begin position="343"/>
        <end position="363"/>
    </location>
</feature>
<keyword evidence="1" id="KW-0812">Transmembrane</keyword>
<feature type="transmembrane region" description="Helical" evidence="1">
    <location>
        <begin position="196"/>
        <end position="215"/>
    </location>
</feature>
<dbReference type="InterPro" id="IPR052524">
    <property type="entry name" value="MFS_Cyanate_Porter"/>
</dbReference>
<reference evidence="2 3" key="1">
    <citation type="submission" date="2019-03" db="EMBL/GenBank/DDBJ databases">
        <title>Genomic analyses of the natural microbiome of Caenorhabditis elegans.</title>
        <authorList>
            <person name="Samuel B."/>
        </authorList>
    </citation>
    <scope>NUCLEOTIDE SEQUENCE [LARGE SCALE GENOMIC DNA]</scope>
    <source>
        <strain evidence="2 3">JUb18</strain>
    </source>
</reference>
<dbReference type="PANTHER" id="PTHR23523:SF2">
    <property type="entry name" value="2-NITROIMIDAZOLE TRANSPORTER"/>
    <property type="match status" value="1"/>
</dbReference>
<comment type="caution">
    <text evidence="2">The sequence shown here is derived from an EMBL/GenBank/DDBJ whole genome shotgun (WGS) entry which is preliminary data.</text>
</comment>
<dbReference type="SUPFAM" id="SSF103473">
    <property type="entry name" value="MFS general substrate transporter"/>
    <property type="match status" value="1"/>
</dbReference>
<dbReference type="Proteomes" id="UP000295601">
    <property type="component" value="Unassembled WGS sequence"/>
</dbReference>
<dbReference type="AlphaFoldDB" id="A0A4R6S8U8"/>
<proteinExistence type="predicted"/>
<evidence type="ECO:0000256" key="1">
    <source>
        <dbReference type="SAM" id="Phobius"/>
    </source>
</evidence>